<feature type="compositionally biased region" description="Polar residues" evidence="2">
    <location>
        <begin position="659"/>
        <end position="668"/>
    </location>
</feature>
<dbReference type="GO" id="GO:0005634">
    <property type="term" value="C:nucleus"/>
    <property type="evidence" value="ECO:0007669"/>
    <property type="project" value="UniProtKB-ARBA"/>
</dbReference>
<evidence type="ECO:0000256" key="1">
    <source>
        <dbReference type="ARBA" id="ARBA00022884"/>
    </source>
</evidence>
<dbReference type="SUPFAM" id="SSF53098">
    <property type="entry name" value="Ribonuclease H-like"/>
    <property type="match status" value="1"/>
</dbReference>
<feature type="region of interest" description="Disordered" evidence="2">
    <location>
        <begin position="317"/>
        <end position="367"/>
    </location>
</feature>
<dbReference type="Proteomes" id="UP000001745">
    <property type="component" value="Unassembled WGS sequence"/>
</dbReference>
<feature type="region of interest" description="Disordered" evidence="2">
    <location>
        <begin position="656"/>
        <end position="686"/>
    </location>
</feature>
<feature type="compositionally biased region" description="Basic and acidic residues" evidence="2">
    <location>
        <begin position="334"/>
        <end position="367"/>
    </location>
</feature>
<evidence type="ECO:0000259" key="3">
    <source>
        <dbReference type="PROSITE" id="PS50994"/>
    </source>
</evidence>
<reference evidence="5" key="1">
    <citation type="journal article" date="2015" name="Genome Announc.">
        <title>Genome sequence of the AIDS-associated pathogen Penicillium marneffei (ATCC18224) and its near taxonomic relative Talaromyces stipitatus (ATCC10500).</title>
        <authorList>
            <person name="Nierman W.C."/>
            <person name="Fedorova-Abrams N.D."/>
            <person name="Andrianopoulos A."/>
        </authorList>
    </citation>
    <scope>NUCLEOTIDE SEQUENCE [LARGE SCALE GENOMIC DNA]</scope>
    <source>
        <strain evidence="5">ATCC 10500 / CBS 375.48 / QM 6759 / NRRL 1006</strain>
    </source>
</reference>
<feature type="region of interest" description="Disordered" evidence="2">
    <location>
        <begin position="389"/>
        <end position="417"/>
    </location>
</feature>
<feature type="region of interest" description="Disordered" evidence="2">
    <location>
        <begin position="148"/>
        <end position="184"/>
    </location>
</feature>
<dbReference type="GeneID" id="8107286"/>
<dbReference type="eggNOG" id="KOG0017">
    <property type="taxonomic scope" value="Eukaryota"/>
</dbReference>
<feature type="region of interest" description="Disordered" evidence="2">
    <location>
        <begin position="1278"/>
        <end position="1363"/>
    </location>
</feature>
<dbReference type="OMA" id="GEEWYRC"/>
<dbReference type="STRING" id="441959.B8MUV6"/>
<feature type="compositionally biased region" description="Basic and acidic residues" evidence="2">
    <location>
        <begin position="676"/>
        <end position="686"/>
    </location>
</feature>
<keyword evidence="5" id="KW-1185">Reference proteome</keyword>
<evidence type="ECO:0000313" key="5">
    <source>
        <dbReference type="Proteomes" id="UP000001745"/>
    </source>
</evidence>
<dbReference type="GO" id="GO:0003723">
    <property type="term" value="F:RNA binding"/>
    <property type="evidence" value="ECO:0007669"/>
    <property type="project" value="UniProtKB-KW"/>
</dbReference>
<dbReference type="VEuPathDB" id="FungiDB:TSTA_110540"/>
<gene>
    <name evidence="4" type="ORF">TSTA_110540</name>
</gene>
<dbReference type="RefSeq" id="XP_002488630.1">
    <property type="nucleotide sequence ID" value="XM_002488585.1"/>
</dbReference>
<accession>B8MUV6</accession>
<feature type="compositionally biased region" description="Basic residues" evidence="2">
    <location>
        <begin position="1350"/>
        <end position="1363"/>
    </location>
</feature>
<dbReference type="GO" id="GO:0015074">
    <property type="term" value="P:DNA integration"/>
    <property type="evidence" value="ECO:0007669"/>
    <property type="project" value="InterPro"/>
</dbReference>
<dbReference type="InterPro" id="IPR001584">
    <property type="entry name" value="Integrase_cat-core"/>
</dbReference>
<dbReference type="InterPro" id="IPR050951">
    <property type="entry name" value="Retrovirus_Pol_polyprotein"/>
</dbReference>
<dbReference type="OrthoDB" id="3787051at2759"/>
<keyword evidence="1" id="KW-0694">RNA-binding</keyword>
<dbReference type="PhylomeDB" id="B8MUV6"/>
<organism evidence="4 5">
    <name type="scientific">Talaromyces stipitatus (strain ATCC 10500 / CBS 375.48 / QM 6759 / NRRL 1006)</name>
    <name type="common">Penicillium stipitatum</name>
    <dbReference type="NCBI Taxonomy" id="441959"/>
    <lineage>
        <taxon>Eukaryota</taxon>
        <taxon>Fungi</taxon>
        <taxon>Dikarya</taxon>
        <taxon>Ascomycota</taxon>
        <taxon>Pezizomycotina</taxon>
        <taxon>Eurotiomycetes</taxon>
        <taxon>Eurotiomycetidae</taxon>
        <taxon>Eurotiales</taxon>
        <taxon>Trichocomaceae</taxon>
        <taxon>Talaromyces</taxon>
        <taxon>Talaromyces sect. Talaromyces</taxon>
    </lineage>
</organism>
<sequence length="1911" mass="216868">MRPRDSYTNIPPLKVGSEEVTENDAKARVFLEIFFPKMADPEKEDPVLPSEEILWHPITELDKEIELWEDFLHNLLYFPPLPRLSHGTGSCTVDPTASIFHNTALSRDHVVDTFESQHQTINHQDNRVNPIRKSPRLVRIMASQTLDNSRQPLLSNDPEVFGSATSHRSEAESEPTRIPDDDFMTETGFNTVTGHKKIDPTLWEKDAGPGDSVEALVNYTIRAMYEAAVSHHFDRELFEWLHDYFEEWTLVEFNKLDRTMRSKLKDFLQIRGVYLDHRGKKNISEGLVELLQMDIPPRWPDDMIAGKKFDSRSRMALGQQAQLTPRSDTTPPAKRIENHNRDHLIGLPYSDKEKEETTLGRDPERRINNNPLQLETHVRDLDSRTPLTGANAVPIGTPAPSPIKISTTPPPRPSTSLTSARQLDEYMRLPPTEYEQEDIDPSLAAKFSKAWDKAESYSGERYDILDDKVLAFLRVCRLIGVQLTQCWILFPEMLSGRAKTYYMHHIGQDASFTDAYKAIKAYFDTDSNHRVYYQDWTSTTLKGVLRNNPSKTLVEAVEILIEKLHLCQRALGNAYKGQEHLVAAVTRACQDSPEMSDALSDPATNFETLVSRLRARAAVVQGKESASQYITRVKANSAPNGIGEDNPMTLYTDRKFLGRTNQNNRQTPRQGYRRRGRDDRNSRQQGDRKCWICHRSDCRSFKHSDEERRRARERFNDYRRVDGRRSASDRTYRAFVMDFEKGCMIESDSEEDDVEEEDDIEDDATAYFMINELQDRSFIHWISGYHDDIDQEGFHHKLEVRELDQSERKDGLLEPASQFVLEHHEGEIFQGILPDTGAAKVSTVGRRQLAALQRSYPEITVDRTRAGEHSIRFGQGESVHSEGAVTITTPIGDVDFHIMNTPTPFLLCLDDMDKHGAYLDNIANCMVKGDVRVPIIRKRGHPWFFLDKMQAPVTFLTEIEMRRLHRRFGHPAVDRLHKLLKRAGHDDVDYNNLAEIEKFCHHCQMNRQAPRRFKFTLNDDREFNYEIVVDVMYLDGKPVLHVVDWATSFQAARFLKSLSAKDTWEALRAVWIDTYLGPPDVISHDAGTNFAALEFKTEAKMMGIQCHQVPVEAHNAIGKVERYHAPLRRAYNIISAELGASVDKDVILQMAIKAVNDTVGPDGIVPTVLVFGAYPRITTDSPPSALTARRAEAMRKAMAELRRAVAERRVNDALNTRNGPIITETLNLAPGSEVKVWREGDGWSGPYKVISVNGHDVTVDLGNGAVAFRATSVQQYLRDSKDESDRLIRLPLSPPQEDLNRQDGRSQVDFDQTPRTRARVRLQDHPANPNHHVETGGVHAPQTPEMPALPRRRGRPRGSKNKPKAYAEVFISKKERDDLELAVKLRREGKIATNGAPFELSGKTEIDSLIANGTFKILHRADMDLRGIRIFNSRLVNEIKGKNEIPYEKSRLVIQGYNDAGKDKILTQAPTIQRASQRLLVSLIPTLIEMGMVVEIRDITQAYTQAKTKLERLIIANLPIEMQDKYPPDSLLLVEGPLYGIPEAGVHWFGTYQAHHLNKLNMETSTYDPCLLISKLGDDEFGLVGMQTDDTLLICTEKFSRGEQAALQEASFKAKPKTRLSETKPLEFNGARITLQNGIVNLQQKGQAAKIQPVGMEERAQKYVEQRARGAYLASICQPEAAYDLAVAAQLQEKDRSDSDYEALNKRLIWQAQNPERGLRYVPLNLAKARIMVFTDGSFANNRDLTSQIGFLITMVNEDFSQQGRFVATGNILHWQSAKCKRVTRSVLASEVYGLTAGFDHAFTIASTAKMITSRLDLPAMPVIICTDSFSLYECLGKLGTTKEKRLMIDIMALRQSYEKHEIHEIRWIHGDDNPADAFTKSSPNKALRDLVDSNKLTVRVEGFVERTGSD</sequence>
<dbReference type="HOGENOM" id="CLU_002055_0_0_1"/>
<feature type="domain" description="Integrase catalytic" evidence="3">
    <location>
        <begin position="1006"/>
        <end position="1190"/>
    </location>
</feature>
<dbReference type="PANTHER" id="PTHR37984:SF5">
    <property type="entry name" value="PROTEIN NYNRIN-LIKE"/>
    <property type="match status" value="1"/>
</dbReference>
<protein>
    <recommendedName>
        <fullName evidence="3">Integrase catalytic domain-containing protein</fullName>
    </recommendedName>
</protein>
<dbReference type="EMBL" id="EQ962661">
    <property type="protein sequence ID" value="EED11874.1"/>
    <property type="molecule type" value="Genomic_DNA"/>
</dbReference>
<feature type="compositionally biased region" description="Polar residues" evidence="2">
    <location>
        <begin position="319"/>
        <end position="330"/>
    </location>
</feature>
<dbReference type="InterPro" id="IPR012337">
    <property type="entry name" value="RNaseH-like_sf"/>
</dbReference>
<dbReference type="InParanoid" id="B8MUV6"/>
<evidence type="ECO:0000256" key="2">
    <source>
        <dbReference type="SAM" id="MobiDB-lite"/>
    </source>
</evidence>
<feature type="compositionally biased region" description="Basic and acidic residues" evidence="2">
    <location>
        <begin position="167"/>
        <end position="180"/>
    </location>
</feature>
<feature type="compositionally biased region" description="Basic and acidic residues" evidence="2">
    <location>
        <begin position="1298"/>
        <end position="1314"/>
    </location>
</feature>
<dbReference type="PROSITE" id="PS50994">
    <property type="entry name" value="INTEGRASE"/>
    <property type="match status" value="1"/>
</dbReference>
<feature type="compositionally biased region" description="Basic and acidic residues" evidence="2">
    <location>
        <begin position="1278"/>
        <end position="1288"/>
    </location>
</feature>
<dbReference type="PANTHER" id="PTHR37984">
    <property type="entry name" value="PROTEIN CBG26694"/>
    <property type="match status" value="1"/>
</dbReference>
<dbReference type="InterPro" id="IPR036397">
    <property type="entry name" value="RNaseH_sf"/>
</dbReference>
<evidence type="ECO:0000313" key="4">
    <source>
        <dbReference type="EMBL" id="EED11874.1"/>
    </source>
</evidence>
<proteinExistence type="predicted"/>
<name>B8MUV6_TALSN</name>
<dbReference type="Gene3D" id="3.30.420.10">
    <property type="entry name" value="Ribonuclease H-like superfamily/Ribonuclease H"/>
    <property type="match status" value="1"/>
</dbReference>